<name>F0WD91_9STRA</name>
<organism evidence="2">
    <name type="scientific">Albugo laibachii Nc14</name>
    <dbReference type="NCBI Taxonomy" id="890382"/>
    <lineage>
        <taxon>Eukaryota</taxon>
        <taxon>Sar</taxon>
        <taxon>Stramenopiles</taxon>
        <taxon>Oomycota</taxon>
        <taxon>Peronosporomycetes</taxon>
        <taxon>Albuginales</taxon>
        <taxon>Albuginaceae</taxon>
        <taxon>Albugo</taxon>
    </lineage>
</organism>
<evidence type="ECO:0000256" key="1">
    <source>
        <dbReference type="SAM" id="MobiDB-lite"/>
    </source>
</evidence>
<proteinExistence type="predicted"/>
<feature type="region of interest" description="Disordered" evidence="1">
    <location>
        <begin position="86"/>
        <end position="194"/>
    </location>
</feature>
<feature type="compositionally biased region" description="Pro residues" evidence="1">
    <location>
        <begin position="1"/>
        <end position="16"/>
    </location>
</feature>
<feature type="compositionally biased region" description="Pro residues" evidence="1">
    <location>
        <begin position="98"/>
        <end position="110"/>
    </location>
</feature>
<feature type="compositionally biased region" description="Polar residues" evidence="1">
    <location>
        <begin position="127"/>
        <end position="147"/>
    </location>
</feature>
<gene>
    <name evidence="2" type="primary">AlNc14C65G4611</name>
    <name evidence="2" type="ORF">ALNC14_053060</name>
</gene>
<dbReference type="AlphaFoldDB" id="F0WD91"/>
<dbReference type="HOGENOM" id="CLU_1404777_0_0_1"/>
<reference evidence="2" key="2">
    <citation type="submission" date="2011-02" db="EMBL/GenBank/DDBJ databases">
        <authorList>
            <person name="MacLean D."/>
        </authorList>
    </citation>
    <scope>NUCLEOTIDE SEQUENCE</scope>
</reference>
<evidence type="ECO:0000313" key="2">
    <source>
        <dbReference type="EMBL" id="CCA19163.1"/>
    </source>
</evidence>
<protein>
    <submittedName>
        <fullName evidence="2">AlNc14C65G4611 protein</fullName>
    </submittedName>
</protein>
<sequence length="194" mass="21579">MDLTRAPPPPPRSPPPKLDKTTTIKQEHIHKDTIVKVAAEAGAKQVSIAPDTRKARATFGVVLELFHDETKSNEQVLDRLQDLFEEAVEEAEHEMRNQPPPPPLPPPPLPAHTLDDNKVTFDPNERSAISCTRSKPRSMVNSNNSAESTKRNRQGNASSGDTIANKILRTHHSARPPYRQQKSSKLLQKLASRT</sequence>
<feature type="compositionally biased region" description="Basic and acidic residues" evidence="1">
    <location>
        <begin position="113"/>
        <end position="125"/>
    </location>
</feature>
<dbReference type="EMBL" id="FR824110">
    <property type="protein sequence ID" value="CCA19163.1"/>
    <property type="molecule type" value="Genomic_DNA"/>
</dbReference>
<feature type="region of interest" description="Disordered" evidence="1">
    <location>
        <begin position="1"/>
        <end position="28"/>
    </location>
</feature>
<reference evidence="2" key="1">
    <citation type="journal article" date="2011" name="PLoS Biol.">
        <title>Gene gain and loss during evolution of obligate parasitism in the white rust pathogen of Arabidopsis thaliana.</title>
        <authorList>
            <person name="Kemen E."/>
            <person name="Gardiner A."/>
            <person name="Schultz-Larsen T."/>
            <person name="Kemen A.C."/>
            <person name="Balmuth A.L."/>
            <person name="Robert-Seilaniantz A."/>
            <person name="Bailey K."/>
            <person name="Holub E."/>
            <person name="Studholme D.J."/>
            <person name="Maclean D."/>
            <person name="Jones J.D."/>
        </authorList>
    </citation>
    <scope>NUCLEOTIDE SEQUENCE</scope>
</reference>
<feature type="compositionally biased region" description="Basic and acidic residues" evidence="1">
    <location>
        <begin position="17"/>
        <end position="28"/>
    </location>
</feature>
<accession>F0WD91</accession>
<feature type="compositionally biased region" description="Polar residues" evidence="1">
    <location>
        <begin position="180"/>
        <end position="194"/>
    </location>
</feature>